<reference evidence="2 3" key="1">
    <citation type="submission" date="2019-01" db="EMBL/GenBank/DDBJ databases">
        <authorList>
            <person name="Chen W.-M."/>
        </authorList>
    </citation>
    <scope>NUCLEOTIDE SEQUENCE [LARGE SCALE GENOMIC DNA]</scope>
    <source>
        <strain evidence="2 3">BBQ-12</strain>
    </source>
</reference>
<name>A0A3S2U0T1_9FLAO</name>
<keyword evidence="1" id="KW-1133">Transmembrane helix</keyword>
<comment type="caution">
    <text evidence="2">The sequence shown here is derived from an EMBL/GenBank/DDBJ whole genome shotgun (WGS) entry which is preliminary data.</text>
</comment>
<feature type="transmembrane region" description="Helical" evidence="1">
    <location>
        <begin position="91"/>
        <end position="111"/>
    </location>
</feature>
<evidence type="ECO:0000256" key="1">
    <source>
        <dbReference type="SAM" id="Phobius"/>
    </source>
</evidence>
<keyword evidence="3" id="KW-1185">Reference proteome</keyword>
<keyword evidence="1" id="KW-0812">Transmembrane</keyword>
<dbReference type="OrthoDB" id="982493at2"/>
<evidence type="ECO:0000313" key="2">
    <source>
        <dbReference type="EMBL" id="RVT74362.1"/>
    </source>
</evidence>
<dbReference type="NCBIfam" id="TIGR04127">
    <property type="entry name" value="flavo_near_exo"/>
    <property type="match status" value="1"/>
</dbReference>
<proteinExistence type="predicted"/>
<dbReference type="Proteomes" id="UP000285211">
    <property type="component" value="Unassembled WGS sequence"/>
</dbReference>
<dbReference type="EMBL" id="SACJ01000008">
    <property type="protein sequence ID" value="RVT74362.1"/>
    <property type="molecule type" value="Genomic_DNA"/>
</dbReference>
<evidence type="ECO:0000313" key="3">
    <source>
        <dbReference type="Proteomes" id="UP000285211"/>
    </source>
</evidence>
<feature type="transmembrane region" description="Helical" evidence="1">
    <location>
        <begin position="58"/>
        <end position="79"/>
    </location>
</feature>
<organism evidence="2 3">
    <name type="scientific">Flavobacterium sufflavum</name>
    <dbReference type="NCBI Taxonomy" id="1921138"/>
    <lineage>
        <taxon>Bacteria</taxon>
        <taxon>Pseudomonadati</taxon>
        <taxon>Bacteroidota</taxon>
        <taxon>Flavobacteriia</taxon>
        <taxon>Flavobacteriales</taxon>
        <taxon>Flavobacteriaceae</taxon>
        <taxon>Flavobacterium</taxon>
    </lineage>
</organism>
<keyword evidence="1" id="KW-0472">Membrane</keyword>
<feature type="transmembrane region" description="Helical" evidence="1">
    <location>
        <begin position="123"/>
        <end position="142"/>
    </location>
</feature>
<gene>
    <name evidence="2" type="ORF">EOD40_12635</name>
</gene>
<sequence length="147" mass="17638">MLNKIYSLGLKLAAVATLLLCFVLVRFYENILFYDPFLAYFKSDFNQMPLPEFNVFRLILNLLFRYGLNMFISLGLIYVIFKDWMMIQFSFFLYLIAFAVLLLSLFLVIYLYGSENNFLLFNIRRFLIQPIFVLLFIPAFYFQKRNS</sequence>
<accession>A0A3S2U0T1</accession>
<dbReference type="AlphaFoldDB" id="A0A3S2U0T1"/>
<dbReference type="InterPro" id="IPR026414">
    <property type="entry name" value="ExosoTase_F-assoc_memb"/>
</dbReference>
<dbReference type="RefSeq" id="WP_128196081.1">
    <property type="nucleotide sequence ID" value="NZ_SACJ01000008.1"/>
</dbReference>
<protein>
    <submittedName>
        <fullName evidence="2">Exosortase F system-associated protein</fullName>
    </submittedName>
</protein>